<comment type="cofactor">
    <cofactor evidence="1">
        <name>Mg(2+)</name>
        <dbReference type="ChEBI" id="CHEBI:18420"/>
    </cofactor>
</comment>
<dbReference type="AlphaFoldDB" id="A0A1D3UCA4"/>
<sequence length="208" mass="23507">MEKGKELITLAQRIRALSQTGLAYSANEYEIDRCQELIKISNRITGIAGGIKEKEIDACYLPAKEYVTPKVDVRAVIFNEKNEILLVREKADGRWAMPGGWSDVGYTPKEVAVKETREETGLDVRAERLLAVIDKRCHPYPAGPFYVYKMFILCEVLGGVLSGSFDILDQGFFALDNLPPLSLDRTIPEDIRMMDELRHHPDAPVYMD</sequence>
<dbReference type="RefSeq" id="WP_074449264.1">
    <property type="nucleotide sequence ID" value="NZ_FMMM01000012.1"/>
</dbReference>
<dbReference type="Gene3D" id="3.90.79.10">
    <property type="entry name" value="Nucleoside Triphosphate Pyrophosphohydrolase"/>
    <property type="match status" value="1"/>
</dbReference>
<dbReference type="Pfam" id="PF00293">
    <property type="entry name" value="NUDIX"/>
    <property type="match status" value="1"/>
</dbReference>
<dbReference type="Pfam" id="PF12535">
    <property type="entry name" value="Nudix_N"/>
    <property type="match status" value="1"/>
</dbReference>
<name>A0A1D3UCA4_TANFO</name>
<reference evidence="4 5" key="1">
    <citation type="submission" date="2016-09" db="EMBL/GenBank/DDBJ databases">
        <authorList>
            <person name="Capua I."/>
            <person name="De Benedictis P."/>
            <person name="Joannis T."/>
            <person name="Lombin L.H."/>
            <person name="Cattoli G."/>
        </authorList>
    </citation>
    <scope>NUCLEOTIDE SEQUENCE [LARGE SCALE GENOMIC DNA]</scope>
    <source>
        <strain evidence="4 5">UB20</strain>
    </source>
</reference>
<protein>
    <submittedName>
        <fullName evidence="4">RNA pyrophosphohydrolase</fullName>
    </submittedName>
</protein>
<evidence type="ECO:0000313" key="5">
    <source>
        <dbReference type="Proteomes" id="UP000182057"/>
    </source>
</evidence>
<dbReference type="InterPro" id="IPR000086">
    <property type="entry name" value="NUDIX_hydrolase_dom"/>
</dbReference>
<dbReference type="InterPro" id="IPR059176">
    <property type="entry name" value="UDP-X_N"/>
</dbReference>
<accession>A0A1D3UCA4</accession>
<dbReference type="PROSITE" id="PS51462">
    <property type="entry name" value="NUDIX"/>
    <property type="match status" value="1"/>
</dbReference>
<organism evidence="4 5">
    <name type="scientific">Tannerella forsythia</name>
    <name type="common">Bacteroides forsythus</name>
    <dbReference type="NCBI Taxonomy" id="28112"/>
    <lineage>
        <taxon>Bacteria</taxon>
        <taxon>Pseudomonadati</taxon>
        <taxon>Bacteroidota</taxon>
        <taxon>Bacteroidia</taxon>
        <taxon>Bacteroidales</taxon>
        <taxon>Tannerellaceae</taxon>
        <taxon>Tannerella</taxon>
    </lineage>
</organism>
<dbReference type="EMBL" id="FMMM01000012">
    <property type="protein sequence ID" value="SCQ17779.1"/>
    <property type="molecule type" value="Genomic_DNA"/>
</dbReference>
<dbReference type="PANTHER" id="PTHR43046">
    <property type="entry name" value="GDP-MANNOSE MANNOSYL HYDROLASE"/>
    <property type="match status" value="1"/>
</dbReference>
<dbReference type="InterPro" id="IPR015797">
    <property type="entry name" value="NUDIX_hydrolase-like_dom_sf"/>
</dbReference>
<feature type="domain" description="Nudix hydrolase" evidence="3">
    <location>
        <begin position="68"/>
        <end position="195"/>
    </location>
</feature>
<dbReference type="PANTHER" id="PTHR43046:SF16">
    <property type="entry name" value="ADP-RIBOSE PYROPHOSPHATASE YJHB-RELATED"/>
    <property type="match status" value="1"/>
</dbReference>
<evidence type="ECO:0000313" key="4">
    <source>
        <dbReference type="EMBL" id="SCQ17779.1"/>
    </source>
</evidence>
<proteinExistence type="predicted"/>
<dbReference type="SUPFAM" id="SSF55811">
    <property type="entry name" value="Nudix"/>
    <property type="match status" value="1"/>
</dbReference>
<dbReference type="Gene3D" id="6.10.250.1120">
    <property type="match status" value="1"/>
</dbReference>
<keyword evidence="2 4" id="KW-0378">Hydrolase</keyword>
<evidence type="ECO:0000256" key="2">
    <source>
        <dbReference type="ARBA" id="ARBA00022801"/>
    </source>
</evidence>
<dbReference type="Proteomes" id="UP000182057">
    <property type="component" value="Unassembled WGS sequence"/>
</dbReference>
<dbReference type="OrthoDB" id="9804442at2"/>
<gene>
    <name evidence="4" type="primary">rppH</name>
    <name evidence="4" type="ORF">TFUB20_00121</name>
</gene>
<evidence type="ECO:0000256" key="1">
    <source>
        <dbReference type="ARBA" id="ARBA00001946"/>
    </source>
</evidence>
<evidence type="ECO:0000259" key="3">
    <source>
        <dbReference type="PROSITE" id="PS51462"/>
    </source>
</evidence>
<dbReference type="GO" id="GO:0016787">
    <property type="term" value="F:hydrolase activity"/>
    <property type="evidence" value="ECO:0007669"/>
    <property type="project" value="UniProtKB-KW"/>
</dbReference>